<feature type="compositionally biased region" description="Polar residues" evidence="1">
    <location>
        <begin position="84"/>
        <end position="97"/>
    </location>
</feature>
<evidence type="ECO:0000313" key="2">
    <source>
        <dbReference type="EMBL" id="KOA48441.1"/>
    </source>
</evidence>
<organism evidence="2 3">
    <name type="scientific">Bifidobacterium animalis subsp. animalis MCC 0483</name>
    <dbReference type="NCBI Taxonomy" id="1365955"/>
    <lineage>
        <taxon>Bacteria</taxon>
        <taxon>Bacillati</taxon>
        <taxon>Actinomycetota</taxon>
        <taxon>Actinomycetes</taxon>
        <taxon>Bifidobacteriales</taxon>
        <taxon>Bifidobacteriaceae</taxon>
        <taxon>Bifidobacterium</taxon>
    </lineage>
</organism>
<reference evidence="2 3" key="1">
    <citation type="journal article" date="2015" name="Int J Genomics">
        <title>Comparative Genomics Revealed Genetic Diversity and Species/Strain-Level Differences in Carbohydrate Metabolism of Three Probiotic Bifidobacterial Species.</title>
        <authorList>
            <person name="Odamaki T."/>
            <person name="Horigome A."/>
            <person name="Sugahara H."/>
            <person name="Hashikura N."/>
            <person name="Minami J."/>
            <person name="Xiao J.Z."/>
            <person name="Abe F."/>
        </authorList>
    </citation>
    <scope>NUCLEOTIDE SEQUENCE [LARGE SCALE GENOMIC DNA]</scope>
    <source>
        <strain evidence="2 3">MCC 0483</strain>
    </source>
</reference>
<evidence type="ECO:0000256" key="1">
    <source>
        <dbReference type="SAM" id="MobiDB-lite"/>
    </source>
</evidence>
<gene>
    <name evidence="2" type="ORF">BAAM0483_08120</name>
</gene>
<feature type="region of interest" description="Disordered" evidence="1">
    <location>
        <begin position="77"/>
        <end position="108"/>
    </location>
</feature>
<proteinExistence type="predicted"/>
<dbReference type="EMBL" id="AWFK01000015">
    <property type="protein sequence ID" value="KOA48441.1"/>
    <property type="molecule type" value="Genomic_DNA"/>
</dbReference>
<comment type="caution">
    <text evidence="2">The sequence shown here is derived from an EMBL/GenBank/DDBJ whole genome shotgun (WGS) entry which is preliminary data.</text>
</comment>
<accession>A0AB34T7A0</accession>
<sequence>MIYDHMHIGHQDHTVNQDVQKLVRRVFNRYAVKQLDISNPSCFGTESKDSRASQAKREYAPHIISVRMTSGKGKEIHFAPEGETQPTIYLSRSSSGLFPNDPGLCSER</sequence>
<name>A0AB34T7A0_9BIFI</name>
<evidence type="ECO:0000313" key="3">
    <source>
        <dbReference type="Proteomes" id="UP000037239"/>
    </source>
</evidence>
<dbReference type="AlphaFoldDB" id="A0AB34T7A0"/>
<dbReference type="Proteomes" id="UP000037239">
    <property type="component" value="Unassembled WGS sequence"/>
</dbReference>
<protein>
    <submittedName>
        <fullName evidence="2">Uncharacterized protein</fullName>
    </submittedName>
</protein>